<dbReference type="InterPro" id="IPR002347">
    <property type="entry name" value="SDR_fam"/>
</dbReference>
<evidence type="ECO:0000313" key="4">
    <source>
        <dbReference type="Proteomes" id="UP000298180"/>
    </source>
</evidence>
<evidence type="ECO:0000256" key="2">
    <source>
        <dbReference type="ARBA" id="ARBA00023002"/>
    </source>
</evidence>
<dbReference type="EMBL" id="SMLM01000002">
    <property type="protein sequence ID" value="TFZ02883.1"/>
    <property type="molecule type" value="Genomic_DNA"/>
</dbReference>
<dbReference type="GO" id="GO:0016491">
    <property type="term" value="F:oxidoreductase activity"/>
    <property type="evidence" value="ECO:0007669"/>
    <property type="project" value="UniProtKB-KW"/>
</dbReference>
<dbReference type="PRINTS" id="PR00081">
    <property type="entry name" value="GDHRDH"/>
</dbReference>
<dbReference type="PANTHER" id="PTHR43639:SF1">
    <property type="entry name" value="SHORT-CHAIN DEHYDROGENASE_REDUCTASE FAMILY PROTEIN"/>
    <property type="match status" value="1"/>
</dbReference>
<accession>A0A4Z0BUA5</accession>
<gene>
    <name evidence="3" type="ORF">EZ313_16750</name>
</gene>
<dbReference type="AlphaFoldDB" id="A0A4Z0BUA5"/>
<protein>
    <submittedName>
        <fullName evidence="3">SDR family oxidoreductase</fullName>
    </submittedName>
</protein>
<dbReference type="SUPFAM" id="SSF51735">
    <property type="entry name" value="NAD(P)-binding Rossmann-fold domains"/>
    <property type="match status" value="1"/>
</dbReference>
<sequence length="252" mass="26279">MTTYENGVALVLGGTGHIGAGIVRLFAQQGVDVAFTYRREGKLVEELVGTAGGSSRVTAHQADLLQSGAAAGVLETLASQQRVHTVIHAAGIEVPQRYMSQVPREEWLHAVNMELTGFFDAMQAAVKVLRKGGGGSLVALTSSAIHRYAPKDGLSAIPKSAVEMMVRAVAKEEGRHGIRANCVAPGLIDGGIGRQVIEELGVPNFVSTAAAATPLKRLITAQDIAHMAAFLASREASGITGQTIVVDGGYSL</sequence>
<name>A0A4Z0BUA5_9BURK</name>
<organism evidence="3 4">
    <name type="scientific">Ramlibacter henchirensis</name>
    <dbReference type="NCBI Taxonomy" id="204072"/>
    <lineage>
        <taxon>Bacteria</taxon>
        <taxon>Pseudomonadati</taxon>
        <taxon>Pseudomonadota</taxon>
        <taxon>Betaproteobacteria</taxon>
        <taxon>Burkholderiales</taxon>
        <taxon>Comamonadaceae</taxon>
        <taxon>Ramlibacter</taxon>
    </lineage>
</organism>
<proteinExistence type="inferred from homology"/>
<comment type="similarity">
    <text evidence="1">Belongs to the short-chain dehydrogenases/reductases (SDR) family.</text>
</comment>
<dbReference type="CDD" id="cd05233">
    <property type="entry name" value="SDR_c"/>
    <property type="match status" value="1"/>
</dbReference>
<dbReference type="PANTHER" id="PTHR43639">
    <property type="entry name" value="OXIDOREDUCTASE, SHORT-CHAIN DEHYDROGENASE/REDUCTASE FAMILY (AFU_ORTHOLOGUE AFUA_5G02870)"/>
    <property type="match status" value="1"/>
</dbReference>
<dbReference type="InterPro" id="IPR036291">
    <property type="entry name" value="NAD(P)-bd_dom_sf"/>
</dbReference>
<dbReference type="Proteomes" id="UP000298180">
    <property type="component" value="Unassembled WGS sequence"/>
</dbReference>
<dbReference type="Gene3D" id="3.40.50.720">
    <property type="entry name" value="NAD(P)-binding Rossmann-like Domain"/>
    <property type="match status" value="1"/>
</dbReference>
<evidence type="ECO:0000313" key="3">
    <source>
        <dbReference type="EMBL" id="TFZ02883.1"/>
    </source>
</evidence>
<reference evidence="3 4" key="1">
    <citation type="submission" date="2019-03" db="EMBL/GenBank/DDBJ databases">
        <title>Ramlibacter henchirensis DSM 14656, whole genome shotgun sequence.</title>
        <authorList>
            <person name="Zhang X."/>
            <person name="Feng G."/>
            <person name="Zhu H."/>
        </authorList>
    </citation>
    <scope>NUCLEOTIDE SEQUENCE [LARGE SCALE GENOMIC DNA]</scope>
    <source>
        <strain evidence="3 4">DSM 14656</strain>
    </source>
</reference>
<dbReference type="RefSeq" id="WP_135264407.1">
    <property type="nucleotide sequence ID" value="NZ_SMLM01000002.1"/>
</dbReference>
<dbReference type="OrthoDB" id="9793499at2"/>
<comment type="caution">
    <text evidence="3">The sequence shown here is derived from an EMBL/GenBank/DDBJ whole genome shotgun (WGS) entry which is preliminary data.</text>
</comment>
<evidence type="ECO:0000256" key="1">
    <source>
        <dbReference type="ARBA" id="ARBA00006484"/>
    </source>
</evidence>
<keyword evidence="2" id="KW-0560">Oxidoreductase</keyword>
<keyword evidence="4" id="KW-1185">Reference proteome</keyword>
<dbReference type="Pfam" id="PF13561">
    <property type="entry name" value="adh_short_C2"/>
    <property type="match status" value="1"/>
</dbReference>